<keyword evidence="20" id="KW-1185">Reference proteome</keyword>
<evidence type="ECO:0000256" key="8">
    <source>
        <dbReference type="ARBA" id="ARBA00022833"/>
    </source>
</evidence>
<feature type="binding site" evidence="15">
    <location>
        <position position="221"/>
    </location>
    <ligand>
        <name>5-aminolevulinate</name>
        <dbReference type="ChEBI" id="CHEBI:356416"/>
        <label>1</label>
    </ligand>
</feature>
<dbReference type="PANTHER" id="PTHR11458">
    <property type="entry name" value="DELTA-AMINOLEVULINIC ACID DEHYDRATASE"/>
    <property type="match status" value="1"/>
</dbReference>
<dbReference type="Gene3D" id="3.20.20.70">
    <property type="entry name" value="Aldolase class I"/>
    <property type="match status" value="1"/>
</dbReference>
<organism evidence="19 20">
    <name type="scientific">Ambispora leptoticha</name>
    <dbReference type="NCBI Taxonomy" id="144679"/>
    <lineage>
        <taxon>Eukaryota</taxon>
        <taxon>Fungi</taxon>
        <taxon>Fungi incertae sedis</taxon>
        <taxon>Mucoromycota</taxon>
        <taxon>Glomeromycotina</taxon>
        <taxon>Glomeromycetes</taxon>
        <taxon>Archaeosporales</taxon>
        <taxon>Ambisporaceae</taxon>
        <taxon>Ambispora</taxon>
    </lineage>
</organism>
<protein>
    <recommendedName>
        <fullName evidence="6 17">Delta-aminolevulinic acid dehydratase</fullName>
        <ecNumber evidence="5 17">4.2.1.24</ecNumber>
    </recommendedName>
</protein>
<feature type="binding site" evidence="15">
    <location>
        <position position="279"/>
    </location>
    <ligand>
        <name>5-aminolevulinate</name>
        <dbReference type="ChEBI" id="CHEBI:356416"/>
        <label>2</label>
    </ligand>
</feature>
<proteinExistence type="inferred from homology"/>
<dbReference type="GO" id="GO:0006783">
    <property type="term" value="P:heme biosynthetic process"/>
    <property type="evidence" value="ECO:0007669"/>
    <property type="project" value="UniProtKB-KW"/>
</dbReference>
<feature type="binding site" evidence="15">
    <location>
        <position position="310"/>
    </location>
    <ligand>
        <name>5-aminolevulinate</name>
        <dbReference type="ChEBI" id="CHEBI:356416"/>
        <label>2</label>
    </ligand>
</feature>
<feature type="binding site" evidence="16">
    <location>
        <position position="122"/>
    </location>
    <ligand>
        <name>Zn(2+)</name>
        <dbReference type="ChEBI" id="CHEBI:29105"/>
        <note>catalytic</note>
    </ligand>
</feature>
<evidence type="ECO:0000256" key="12">
    <source>
        <dbReference type="ARBA" id="ARBA00025628"/>
    </source>
</evidence>
<dbReference type="CDD" id="cd04824">
    <property type="entry name" value="eu_ALAD_PBGS_cysteine_rich"/>
    <property type="match status" value="1"/>
</dbReference>
<feature type="active site" description="Schiff-base intermediate with substrate" evidence="14">
    <location>
        <position position="199"/>
    </location>
</feature>
<evidence type="ECO:0000313" key="20">
    <source>
        <dbReference type="Proteomes" id="UP000789508"/>
    </source>
</evidence>
<comment type="cofactor">
    <cofactor evidence="1">
        <name>Zn(2+)</name>
        <dbReference type="ChEBI" id="CHEBI:29105"/>
    </cofactor>
</comment>
<dbReference type="FunFam" id="3.20.20.70:FF:000048">
    <property type="entry name" value="Delta-aminolevulinic acid dehydratase"/>
    <property type="match status" value="1"/>
</dbReference>
<dbReference type="PROSITE" id="PS00169">
    <property type="entry name" value="D_ALA_DEHYDRATASE"/>
    <property type="match status" value="1"/>
</dbReference>
<name>A0A9N9APG3_9GLOM</name>
<dbReference type="EC" id="4.2.1.24" evidence="5 17"/>
<keyword evidence="7 16" id="KW-0479">Metal-binding</keyword>
<dbReference type="PIRSF" id="PIRSF001415">
    <property type="entry name" value="Porphbilin_synth"/>
    <property type="match status" value="1"/>
</dbReference>
<dbReference type="OrthoDB" id="1530at2759"/>
<evidence type="ECO:0000256" key="13">
    <source>
        <dbReference type="ARBA" id="ARBA00047651"/>
    </source>
</evidence>
<evidence type="ECO:0000256" key="4">
    <source>
        <dbReference type="ARBA" id="ARBA00011823"/>
    </source>
</evidence>
<dbReference type="PRINTS" id="PR00144">
    <property type="entry name" value="DALDHYDRTASE"/>
</dbReference>
<dbReference type="GO" id="GO:0004655">
    <property type="term" value="F:porphobilinogen synthase activity"/>
    <property type="evidence" value="ECO:0007669"/>
    <property type="project" value="UniProtKB-EC"/>
</dbReference>
<evidence type="ECO:0000256" key="17">
    <source>
        <dbReference type="RuleBase" id="RU000515"/>
    </source>
</evidence>
<evidence type="ECO:0000256" key="10">
    <source>
        <dbReference type="ARBA" id="ARBA00023239"/>
    </source>
</evidence>
<gene>
    <name evidence="19" type="ORF">ALEPTO_LOCUS5148</name>
</gene>
<feature type="binding site" evidence="16">
    <location>
        <position position="124"/>
    </location>
    <ligand>
        <name>Zn(2+)</name>
        <dbReference type="ChEBI" id="CHEBI:29105"/>
        <note>catalytic</note>
    </ligand>
</feature>
<dbReference type="GO" id="GO:0005829">
    <property type="term" value="C:cytosol"/>
    <property type="evidence" value="ECO:0007669"/>
    <property type="project" value="TreeGrafter"/>
</dbReference>
<evidence type="ECO:0000256" key="18">
    <source>
        <dbReference type="RuleBase" id="RU004161"/>
    </source>
</evidence>
<comment type="similarity">
    <text evidence="3 18">Belongs to the ALAD family.</text>
</comment>
<feature type="active site" description="Schiff-base intermediate with substrate" evidence="14">
    <location>
        <position position="252"/>
    </location>
</feature>
<dbReference type="Pfam" id="PF00490">
    <property type="entry name" value="ALAD"/>
    <property type="match status" value="1"/>
</dbReference>
<dbReference type="GO" id="GO:0008270">
    <property type="term" value="F:zinc ion binding"/>
    <property type="evidence" value="ECO:0007669"/>
    <property type="project" value="TreeGrafter"/>
</dbReference>
<dbReference type="EMBL" id="CAJVPS010001372">
    <property type="protein sequence ID" value="CAG8535494.1"/>
    <property type="molecule type" value="Genomic_DNA"/>
</dbReference>
<comment type="function">
    <text evidence="12">Catalyzes an early step in the biosynthesis of tetrapyrroles. Binds two molecules of 5-aminolevulinate per subunit, each at a distinct site, and catalyzes their condensation to form porphobilinogen.</text>
</comment>
<dbReference type="NCBIfam" id="NF006762">
    <property type="entry name" value="PRK09283.1"/>
    <property type="match status" value="1"/>
</dbReference>
<sequence>MTDISSILQGGYHHPTIREWQSERVLRKSSLMYPIFVSDVPDAEEEISTLPGQKRWGVNTLPKLLSPLVKKGLKSVIIFGVPVKTPKDATGSIADDPNGPVIQTVKLIRHEYPDLFVACDVCLCEYTDHGHCGWLNQDGTLDNIASVKRLAEVAINYAKAGAHCVAPSDMMDGRIKAIKESLIREGLSNKVTLMSYSAKFASAFYGPFRDAANSAPTFGNRKCYQLPPNSRGLARRAIIRDLGEGADIIMVKPGLPYLDILRDAKELSPNVPIAVYQVSGEFAMIYRAAEAGVFDLKVAVLESANLILTYYTPQLLDWLEN</sequence>
<feature type="binding site" evidence="15">
    <location>
        <position position="209"/>
    </location>
    <ligand>
        <name>5-aminolevulinate</name>
        <dbReference type="ChEBI" id="CHEBI:356416"/>
        <label>1</label>
    </ligand>
</feature>
<comment type="pathway">
    <text evidence="2">Porphyrin-containing compound metabolism; protoporphyrin-IX biosynthesis; coproporphyrinogen-III from 5-aminolevulinate: step 1/4.</text>
</comment>
<dbReference type="Proteomes" id="UP000789508">
    <property type="component" value="Unassembled WGS sequence"/>
</dbReference>
<evidence type="ECO:0000256" key="16">
    <source>
        <dbReference type="PIRSR" id="PIRSR001415-3"/>
    </source>
</evidence>
<evidence type="ECO:0000256" key="7">
    <source>
        <dbReference type="ARBA" id="ARBA00022723"/>
    </source>
</evidence>
<keyword evidence="8 16" id="KW-0862">Zinc</keyword>
<evidence type="ECO:0000313" key="19">
    <source>
        <dbReference type="EMBL" id="CAG8535494.1"/>
    </source>
</evidence>
<keyword evidence="11 17" id="KW-0627">Porphyrin biosynthesis</keyword>
<dbReference type="PANTHER" id="PTHR11458:SF0">
    <property type="entry name" value="DELTA-AMINOLEVULINIC ACID DEHYDRATASE"/>
    <property type="match status" value="1"/>
</dbReference>
<evidence type="ECO:0000256" key="15">
    <source>
        <dbReference type="PIRSR" id="PIRSR001415-2"/>
    </source>
</evidence>
<evidence type="ECO:0000256" key="9">
    <source>
        <dbReference type="ARBA" id="ARBA00023133"/>
    </source>
</evidence>
<comment type="catalytic activity">
    <reaction evidence="13 17">
        <text>2 5-aminolevulinate = porphobilinogen + 2 H2O + H(+)</text>
        <dbReference type="Rhea" id="RHEA:24064"/>
        <dbReference type="ChEBI" id="CHEBI:15377"/>
        <dbReference type="ChEBI" id="CHEBI:15378"/>
        <dbReference type="ChEBI" id="CHEBI:58126"/>
        <dbReference type="ChEBI" id="CHEBI:356416"/>
        <dbReference type="EC" id="4.2.1.24"/>
    </reaction>
</comment>
<dbReference type="InterPro" id="IPR030656">
    <property type="entry name" value="ALAD_AS"/>
</dbReference>
<accession>A0A9N9APG3</accession>
<evidence type="ECO:0000256" key="3">
    <source>
        <dbReference type="ARBA" id="ARBA00008055"/>
    </source>
</evidence>
<feature type="binding site" evidence="16">
    <location>
        <position position="132"/>
    </location>
    <ligand>
        <name>Zn(2+)</name>
        <dbReference type="ChEBI" id="CHEBI:29105"/>
        <note>catalytic</note>
    </ligand>
</feature>
<evidence type="ECO:0000256" key="14">
    <source>
        <dbReference type="PIRSR" id="PIRSR001415-1"/>
    </source>
</evidence>
<dbReference type="InterPro" id="IPR001731">
    <property type="entry name" value="ALAD"/>
</dbReference>
<comment type="caution">
    <text evidence="19">The sequence shown here is derived from an EMBL/GenBank/DDBJ whole genome shotgun (WGS) entry which is preliminary data.</text>
</comment>
<dbReference type="SUPFAM" id="SSF51569">
    <property type="entry name" value="Aldolase"/>
    <property type="match status" value="1"/>
</dbReference>
<dbReference type="InterPro" id="IPR013785">
    <property type="entry name" value="Aldolase_TIM"/>
</dbReference>
<evidence type="ECO:0000256" key="11">
    <source>
        <dbReference type="ARBA" id="ARBA00023244"/>
    </source>
</evidence>
<evidence type="ECO:0000256" key="6">
    <source>
        <dbReference type="ARBA" id="ARBA00020771"/>
    </source>
</evidence>
<evidence type="ECO:0000256" key="1">
    <source>
        <dbReference type="ARBA" id="ARBA00001947"/>
    </source>
</evidence>
<comment type="subunit">
    <text evidence="4 17">Homooctamer.</text>
</comment>
<evidence type="ECO:0000256" key="5">
    <source>
        <dbReference type="ARBA" id="ARBA00012053"/>
    </source>
</evidence>
<dbReference type="SMART" id="SM01004">
    <property type="entry name" value="ALAD"/>
    <property type="match status" value="1"/>
</dbReference>
<keyword evidence="10 17" id="KW-0456">Lyase</keyword>
<reference evidence="19" key="1">
    <citation type="submission" date="2021-06" db="EMBL/GenBank/DDBJ databases">
        <authorList>
            <person name="Kallberg Y."/>
            <person name="Tangrot J."/>
            <person name="Rosling A."/>
        </authorList>
    </citation>
    <scope>NUCLEOTIDE SEQUENCE</scope>
    <source>
        <strain evidence="19">FL130A</strain>
    </source>
</reference>
<keyword evidence="9" id="KW-0350">Heme biosynthesis</keyword>
<dbReference type="AlphaFoldDB" id="A0A9N9APG3"/>
<evidence type="ECO:0000256" key="2">
    <source>
        <dbReference type="ARBA" id="ARBA00004694"/>
    </source>
</evidence>